<gene>
    <name evidence="7" type="ORF">OXYTRIMIC_656</name>
</gene>
<evidence type="ECO:0000313" key="7">
    <source>
        <dbReference type="EMBL" id="KEJ82433.1"/>
    </source>
</evidence>
<dbReference type="Pfam" id="PF05063">
    <property type="entry name" value="MT-A70"/>
    <property type="match status" value="1"/>
</dbReference>
<dbReference type="EC" id="2.1.1.348" evidence="1"/>
<dbReference type="PROSITE" id="PS51143">
    <property type="entry name" value="MT_A70"/>
    <property type="match status" value="1"/>
</dbReference>
<evidence type="ECO:0000313" key="8">
    <source>
        <dbReference type="Proteomes" id="UP000053232"/>
    </source>
</evidence>
<comment type="caution">
    <text evidence="7">The sequence shown here is derived from an EMBL/GenBank/DDBJ whole genome shotgun (WGS) entry which is preliminary data.</text>
</comment>
<comment type="similarity">
    <text evidence="6">Belongs to the MT-A70-like family.</text>
</comment>
<dbReference type="InterPro" id="IPR007757">
    <property type="entry name" value="MT-A70-like"/>
</dbReference>
<evidence type="ECO:0000256" key="2">
    <source>
        <dbReference type="ARBA" id="ARBA00022603"/>
    </source>
</evidence>
<organism evidence="7 8">
    <name type="scientific">Oxytricha trifallax</name>
    <dbReference type="NCBI Taxonomy" id="1172189"/>
    <lineage>
        <taxon>Eukaryota</taxon>
        <taxon>Sar</taxon>
        <taxon>Alveolata</taxon>
        <taxon>Ciliophora</taxon>
        <taxon>Intramacronucleata</taxon>
        <taxon>Spirotrichea</taxon>
        <taxon>Stichotrichia</taxon>
        <taxon>Sporadotrichida</taxon>
        <taxon>Oxytrichidae</taxon>
        <taxon>Oxytrichinae</taxon>
        <taxon>Oxytricha</taxon>
    </lineage>
</organism>
<dbReference type="InterPro" id="IPR029063">
    <property type="entry name" value="SAM-dependent_MTases_sf"/>
</dbReference>
<keyword evidence="8" id="KW-1185">Reference proteome</keyword>
<dbReference type="GO" id="GO:0001734">
    <property type="term" value="F:mRNA m(6)A methyltransferase activity"/>
    <property type="evidence" value="ECO:0007669"/>
    <property type="project" value="UniProtKB-EC"/>
</dbReference>
<dbReference type="PROSITE" id="PS00092">
    <property type="entry name" value="N6_MTASE"/>
    <property type="match status" value="1"/>
</dbReference>
<accession>A0A073HWS5</accession>
<evidence type="ECO:0000256" key="1">
    <source>
        <dbReference type="ARBA" id="ARBA00012160"/>
    </source>
</evidence>
<dbReference type="AlphaFoldDB" id="A0A073HWS5"/>
<dbReference type="InterPro" id="IPR002052">
    <property type="entry name" value="DNA_methylase_N6_adenine_CS"/>
</dbReference>
<dbReference type="PANTHER" id="PTHR12829">
    <property type="entry name" value="N6-ADENOSINE-METHYLTRANSFERASE"/>
    <property type="match status" value="1"/>
</dbReference>
<dbReference type="Proteomes" id="UP000053232">
    <property type="component" value="Unassembled WGS sequence"/>
</dbReference>
<dbReference type="GO" id="GO:0005634">
    <property type="term" value="C:nucleus"/>
    <property type="evidence" value="ECO:0007669"/>
    <property type="project" value="TreeGrafter"/>
</dbReference>
<dbReference type="EMBL" id="ARYC01020811">
    <property type="protein sequence ID" value="KEJ82433.1"/>
    <property type="molecule type" value="Genomic_DNA"/>
</dbReference>
<reference evidence="8" key="1">
    <citation type="journal article" date="2014" name="Cell">
        <title>The Architecture of a Scrambled Genome Reveals Massive Levels of Genomic Rearrangement during Development.</title>
        <authorList>
            <person name="Chen X."/>
            <person name="Bracht J.R."/>
            <person name="Goldman A.D."/>
            <person name="Dolzhenko E."/>
            <person name="Clay D.M."/>
            <person name="Swart E.C."/>
            <person name="Perlman D.H."/>
            <person name="Doak T.G."/>
            <person name="Stuart A."/>
            <person name="Amemiya C.T."/>
            <person name="Sebra R.P."/>
            <person name="Landweber L.F."/>
        </authorList>
    </citation>
    <scope>NUCLEOTIDE SEQUENCE [LARGE SCALE GENOMIC DNA]</scope>
    <source>
        <strain evidence="8">JRB310</strain>
    </source>
</reference>
<keyword evidence="4" id="KW-0949">S-adenosyl-L-methionine</keyword>
<dbReference type="Gene3D" id="3.40.50.150">
    <property type="entry name" value="Vaccinia Virus protein VP39"/>
    <property type="match status" value="1"/>
</dbReference>
<keyword evidence="3" id="KW-0808">Transferase</keyword>
<dbReference type="GO" id="GO:0032259">
    <property type="term" value="P:methylation"/>
    <property type="evidence" value="ECO:0007669"/>
    <property type="project" value="UniProtKB-KW"/>
</dbReference>
<dbReference type="GO" id="GO:0036396">
    <property type="term" value="C:RNA N6-methyladenosine methyltransferase complex"/>
    <property type="evidence" value="ECO:0007669"/>
    <property type="project" value="TreeGrafter"/>
</dbReference>
<evidence type="ECO:0000256" key="4">
    <source>
        <dbReference type="ARBA" id="ARBA00022691"/>
    </source>
</evidence>
<proteinExistence type="inferred from homology"/>
<dbReference type="PANTHER" id="PTHR12829:SF7">
    <property type="entry name" value="N6-ADENOSINE-METHYLTRANSFERASE CATALYTIC SUBUNIT"/>
    <property type="match status" value="1"/>
</dbReference>
<evidence type="ECO:0000256" key="5">
    <source>
        <dbReference type="ARBA" id="ARBA00048957"/>
    </source>
</evidence>
<evidence type="ECO:0000256" key="6">
    <source>
        <dbReference type="PROSITE-ProRule" id="PRU00489"/>
    </source>
</evidence>
<keyword evidence="2" id="KW-0489">Methyltransferase</keyword>
<name>A0A073HWS5_9SPIT</name>
<protein>
    <recommendedName>
        <fullName evidence="1">mRNA m(6)A methyltransferase</fullName>
        <ecNumber evidence="1">2.1.1.348</ecNumber>
    </recommendedName>
</protein>
<comment type="catalytic activity">
    <reaction evidence="5">
        <text>an adenosine in mRNA + S-adenosyl-L-methionine = an N(6)-methyladenosine in mRNA + S-adenosyl-L-homocysteine + H(+)</text>
        <dbReference type="Rhea" id="RHEA:55584"/>
        <dbReference type="Rhea" id="RHEA-COMP:12414"/>
        <dbReference type="Rhea" id="RHEA-COMP:12417"/>
        <dbReference type="ChEBI" id="CHEBI:15378"/>
        <dbReference type="ChEBI" id="CHEBI:57856"/>
        <dbReference type="ChEBI" id="CHEBI:59789"/>
        <dbReference type="ChEBI" id="CHEBI:74411"/>
        <dbReference type="ChEBI" id="CHEBI:74449"/>
        <dbReference type="EC" id="2.1.1.348"/>
    </reaction>
</comment>
<dbReference type="SUPFAM" id="SSF53335">
    <property type="entry name" value="S-adenosyl-L-methionine-dependent methyltransferases"/>
    <property type="match status" value="1"/>
</dbReference>
<dbReference type="GO" id="GO:0003676">
    <property type="term" value="F:nucleic acid binding"/>
    <property type="evidence" value="ECO:0007669"/>
    <property type="project" value="InterPro"/>
</dbReference>
<sequence>MQRHLTFNSVTLITKRFSNLKIDNSDITFSEISVMDKFVNQNNNNLKNYQDKPQEDQGIVKMSENQMEMLKQIQSNKQIQSIPFIADVTRPDVWAELKHAQLRYAGRLFDIIIVDPPWDTFSQNASHGFKPSYPLLKDSDLLNMPLHLIQTDGFMILWVVNSKQQQAWEFIHHHGYKYLDKIVWVKTTNGDVVHSGNGNVVRHAFEEAWICGKGDYTIKQEGYKPPSVIASHIRFQSQKPDETYCYAENLCPGGYILEVFARNHNLKDGVVSMGNQI</sequence>
<evidence type="ECO:0000256" key="3">
    <source>
        <dbReference type="ARBA" id="ARBA00022679"/>
    </source>
</evidence>